<dbReference type="OrthoDB" id="7793240at2"/>
<dbReference type="Gene3D" id="1.10.606.20">
    <property type="match status" value="1"/>
</dbReference>
<protein>
    <submittedName>
        <fullName evidence="2">Phosphatase PAP2 family protein</fullName>
    </submittedName>
</protein>
<comment type="caution">
    <text evidence="2">The sequence shown here is derived from an EMBL/GenBank/DDBJ whole genome shotgun (WGS) entry which is preliminary data.</text>
</comment>
<proteinExistence type="predicted"/>
<keyword evidence="1" id="KW-0732">Signal</keyword>
<dbReference type="EMBL" id="WJXZ01000012">
    <property type="protein sequence ID" value="MRS63375.1"/>
    <property type="molecule type" value="Genomic_DNA"/>
</dbReference>
<dbReference type="PANTHER" id="PTHR34599">
    <property type="entry name" value="PEROXIDASE-RELATED"/>
    <property type="match status" value="1"/>
</dbReference>
<dbReference type="AlphaFoldDB" id="A0A7K0ENK0"/>
<accession>A0A7K0ENK0</accession>
<dbReference type="PANTHER" id="PTHR34599:SF1">
    <property type="entry name" value="PHOSPHATIDIC ACID PHOSPHATASE TYPE 2_HALOPEROXIDASE DOMAIN-CONTAINING PROTEIN"/>
    <property type="match status" value="1"/>
</dbReference>
<evidence type="ECO:0000256" key="1">
    <source>
        <dbReference type="SAM" id="SignalP"/>
    </source>
</evidence>
<dbReference type="InterPro" id="IPR052559">
    <property type="entry name" value="V-haloperoxidase"/>
</dbReference>
<reference evidence="2 3" key="1">
    <citation type="journal article" date="2018" name="Antonie Van Leeuwenhoek">
        <title>Larkinella terrae sp. nov., isolated from soil on Jeju Island, South Korea.</title>
        <authorList>
            <person name="Ten L.N."/>
            <person name="Jeon J."/>
            <person name="Park S.J."/>
            <person name="Park S."/>
            <person name="Lee S.Y."/>
            <person name="Kim M.K."/>
            <person name="Jung H.Y."/>
        </authorList>
    </citation>
    <scope>NUCLEOTIDE SEQUENCE [LARGE SCALE GENOMIC DNA]</scope>
    <source>
        <strain evidence="2 3">KCTC 52001</strain>
    </source>
</reference>
<evidence type="ECO:0000313" key="3">
    <source>
        <dbReference type="Proteomes" id="UP000441754"/>
    </source>
</evidence>
<dbReference type="RefSeq" id="WP_154176748.1">
    <property type="nucleotide sequence ID" value="NZ_WJXZ01000012.1"/>
</dbReference>
<evidence type="ECO:0000313" key="2">
    <source>
        <dbReference type="EMBL" id="MRS63375.1"/>
    </source>
</evidence>
<feature type="chain" id="PRO_5029505462" evidence="1">
    <location>
        <begin position="20"/>
        <end position="442"/>
    </location>
</feature>
<keyword evidence="3" id="KW-1185">Reference proteome</keyword>
<dbReference type="Proteomes" id="UP000441754">
    <property type="component" value="Unassembled WGS sequence"/>
</dbReference>
<gene>
    <name evidence="2" type="ORF">GJJ30_18890</name>
</gene>
<sequence length="442" mass="47926">MKSLRSLSCVFLVALGVLASSPLAVSYPKTRRVPSPDAATYPADVVTDWLALQLRITQTTPAAPPVAIRRLAYTGVALYEALVPGMAGYQSIAPQLNGLPALPDVSPGATYHWPTCANAAMATLNRAFYPMTSPANKTAIDSLEAARFALYQKTRPIEELSRSAEFGRKIAAAVVEWSKTDGYDNNTPYTLPVGAGKYVLTPPNFAPAALCNWGQCRPMISGSGAGTDKAPPIVYSEDPASAYYKQVREVYDISQHLTPEQKAIALFWADDPDGSSFGGGHWMAILHQLLTSRKAKLDVAARDFAQLGVACGEATYCIFKGKYKYNGLRPITYIRTVLHQPTWNALIVTPPHPEYPSGHALISGAAAQTLTQLFGPNFAFTDSCYTFRGYGVRSYQSFEQAAQEAADSRVYGGIHYRPSCNASLVDGKLVAQNVAQKLHFKR</sequence>
<name>A0A7K0ENK0_9BACT</name>
<dbReference type="InterPro" id="IPR036938">
    <property type="entry name" value="PAP2/HPO_sf"/>
</dbReference>
<dbReference type="CDD" id="cd03398">
    <property type="entry name" value="PAP2_haloperoxidase"/>
    <property type="match status" value="1"/>
</dbReference>
<feature type="signal peptide" evidence="1">
    <location>
        <begin position="1"/>
        <end position="19"/>
    </location>
</feature>
<dbReference type="SUPFAM" id="SSF48317">
    <property type="entry name" value="Acid phosphatase/Vanadium-dependent haloperoxidase"/>
    <property type="match status" value="1"/>
</dbReference>
<organism evidence="2 3">
    <name type="scientific">Larkinella terrae</name>
    <dbReference type="NCBI Taxonomy" id="2025311"/>
    <lineage>
        <taxon>Bacteria</taxon>
        <taxon>Pseudomonadati</taxon>
        <taxon>Bacteroidota</taxon>
        <taxon>Cytophagia</taxon>
        <taxon>Cytophagales</taxon>
        <taxon>Spirosomataceae</taxon>
        <taxon>Larkinella</taxon>
    </lineage>
</organism>